<dbReference type="Proteomes" id="UP001258945">
    <property type="component" value="Unassembled WGS sequence"/>
</dbReference>
<dbReference type="InterPro" id="IPR037523">
    <property type="entry name" value="VOC_core"/>
</dbReference>
<dbReference type="RefSeq" id="WP_167668244.1">
    <property type="nucleotide sequence ID" value="NZ_CP015583.1"/>
</dbReference>
<dbReference type="EMBL" id="JAVVDO010000001">
    <property type="protein sequence ID" value="MDT8329555.1"/>
    <property type="molecule type" value="Genomic_DNA"/>
</dbReference>
<protein>
    <submittedName>
        <fullName evidence="2">VOC family protein</fullName>
    </submittedName>
</protein>
<evidence type="ECO:0000313" key="3">
    <source>
        <dbReference type="Proteomes" id="UP001258945"/>
    </source>
</evidence>
<name>A0ABU3M9Q8_9PROT</name>
<dbReference type="InterPro" id="IPR029068">
    <property type="entry name" value="Glyas_Bleomycin-R_OHBP_Dase"/>
</dbReference>
<sequence length="180" mass="20013">MAIRGSQAPGELGITLIVQDVARAADFYRDILGATELRRSHALHPGAEPGMEAFWAELRLSGTPLFVTRENPRWRDAPRPDWPRAPVSAGAASSFLTLYVEDVDALLVRAVAAGSRPDQPACPVQDGYWGDRIAQFHDPFGHVWRILTRIEDVDATDLPHRHAVQMEAHRQLRRTARPPG</sequence>
<evidence type="ECO:0000313" key="2">
    <source>
        <dbReference type="EMBL" id="MDT8329555.1"/>
    </source>
</evidence>
<comment type="caution">
    <text evidence="2">The sequence shown here is derived from an EMBL/GenBank/DDBJ whole genome shotgun (WGS) entry which is preliminary data.</text>
</comment>
<organism evidence="2 3">
    <name type="scientific">Roseomonas gilardii</name>
    <dbReference type="NCBI Taxonomy" id="257708"/>
    <lineage>
        <taxon>Bacteria</taxon>
        <taxon>Pseudomonadati</taxon>
        <taxon>Pseudomonadota</taxon>
        <taxon>Alphaproteobacteria</taxon>
        <taxon>Acetobacterales</taxon>
        <taxon>Roseomonadaceae</taxon>
        <taxon>Roseomonas</taxon>
    </lineage>
</organism>
<dbReference type="PROSITE" id="PS51819">
    <property type="entry name" value="VOC"/>
    <property type="match status" value="1"/>
</dbReference>
<feature type="domain" description="VOC" evidence="1">
    <location>
        <begin position="10"/>
        <end position="149"/>
    </location>
</feature>
<keyword evidence="3" id="KW-1185">Reference proteome</keyword>
<gene>
    <name evidence="2" type="ORF">RQ831_00735</name>
</gene>
<reference evidence="2 3" key="1">
    <citation type="journal article" date="2019" name="Microb. Pathog.">
        <title>Comparison of VITEK 2, MALDI-TOF MS, 16S rRNA gene sequencing, and whole-genome sequencing for identification of Roseomonas mucosa.</title>
        <authorList>
            <person name="Rudolph W.W."/>
            <person name="Gunzer F."/>
            <person name="Trauth M."/>
            <person name="Bunk B."/>
            <person name="Bigge R."/>
            <person name="Schrottner P."/>
        </authorList>
    </citation>
    <scope>NUCLEOTIDE SEQUENCE [LARGE SCALE GENOMIC DNA]</scope>
    <source>
        <strain evidence="2 3">DSM 103800</strain>
    </source>
</reference>
<dbReference type="PANTHER" id="PTHR34109:SF1">
    <property type="entry name" value="VOC DOMAIN-CONTAINING PROTEIN"/>
    <property type="match status" value="1"/>
</dbReference>
<dbReference type="SUPFAM" id="SSF54593">
    <property type="entry name" value="Glyoxalase/Bleomycin resistance protein/Dihydroxybiphenyl dioxygenase"/>
    <property type="match status" value="1"/>
</dbReference>
<dbReference type="InterPro" id="IPR004360">
    <property type="entry name" value="Glyas_Fos-R_dOase_dom"/>
</dbReference>
<evidence type="ECO:0000259" key="1">
    <source>
        <dbReference type="PROSITE" id="PS51819"/>
    </source>
</evidence>
<dbReference type="PANTHER" id="PTHR34109">
    <property type="entry name" value="BNAUNNG04460D PROTEIN-RELATED"/>
    <property type="match status" value="1"/>
</dbReference>
<accession>A0ABU3M9Q8</accession>
<dbReference type="Gene3D" id="3.10.180.10">
    <property type="entry name" value="2,3-Dihydroxybiphenyl 1,2-Dioxygenase, domain 1"/>
    <property type="match status" value="1"/>
</dbReference>
<dbReference type="Pfam" id="PF00903">
    <property type="entry name" value="Glyoxalase"/>
    <property type="match status" value="1"/>
</dbReference>
<proteinExistence type="predicted"/>